<evidence type="ECO:0000313" key="2">
    <source>
        <dbReference type="EMBL" id="MDQ0176108.1"/>
    </source>
</evidence>
<gene>
    <name evidence="2" type="ORF">J2S08_001944</name>
</gene>
<name>A0ABT9WS37_9BACI</name>
<evidence type="ECO:0000256" key="1">
    <source>
        <dbReference type="SAM" id="SignalP"/>
    </source>
</evidence>
<keyword evidence="1" id="KW-0732">Signal</keyword>
<proteinExistence type="predicted"/>
<organism evidence="2 3">
    <name type="scientific">Bacillus chungangensis</name>
    <dbReference type="NCBI Taxonomy" id="587633"/>
    <lineage>
        <taxon>Bacteria</taxon>
        <taxon>Bacillati</taxon>
        <taxon>Bacillota</taxon>
        <taxon>Bacilli</taxon>
        <taxon>Bacillales</taxon>
        <taxon>Bacillaceae</taxon>
        <taxon>Bacillus</taxon>
    </lineage>
</organism>
<dbReference type="Proteomes" id="UP001223586">
    <property type="component" value="Unassembled WGS sequence"/>
</dbReference>
<feature type="signal peptide" evidence="1">
    <location>
        <begin position="1"/>
        <end position="23"/>
    </location>
</feature>
<sequence length="134" mass="14273">MKKIIGFVLSLAIFSILSVPAFAQGFDISTQPTSGDGDIQLAASWGHIKLKSDPEFAYATMSTFAGKAYYLSAEVTGFDELGSIPSSTNYAFNASSTTTGKIFKRSGSVTWTGYGTIQDTKTSGTQYATISKSY</sequence>
<feature type="chain" id="PRO_5046156525" evidence="1">
    <location>
        <begin position="24"/>
        <end position="134"/>
    </location>
</feature>
<evidence type="ECO:0000313" key="3">
    <source>
        <dbReference type="Proteomes" id="UP001223586"/>
    </source>
</evidence>
<comment type="caution">
    <text evidence="2">The sequence shown here is derived from an EMBL/GenBank/DDBJ whole genome shotgun (WGS) entry which is preliminary data.</text>
</comment>
<reference evidence="2 3" key="1">
    <citation type="submission" date="2023-07" db="EMBL/GenBank/DDBJ databases">
        <title>Genomic Encyclopedia of Type Strains, Phase IV (KMG-IV): sequencing the most valuable type-strain genomes for metagenomic binning, comparative biology and taxonomic classification.</title>
        <authorList>
            <person name="Goeker M."/>
        </authorList>
    </citation>
    <scope>NUCLEOTIDE SEQUENCE [LARGE SCALE GENOMIC DNA]</scope>
    <source>
        <strain evidence="2 3">DSM 23837</strain>
    </source>
</reference>
<keyword evidence="3" id="KW-1185">Reference proteome</keyword>
<dbReference type="EMBL" id="JAUSTT010000010">
    <property type="protein sequence ID" value="MDQ0176108.1"/>
    <property type="molecule type" value="Genomic_DNA"/>
</dbReference>
<accession>A0ABT9WS37</accession>
<dbReference type="RefSeq" id="WP_307228994.1">
    <property type="nucleotide sequence ID" value="NZ_JAUSTT010000010.1"/>
</dbReference>
<protein>
    <submittedName>
        <fullName evidence="2">Uncharacterized protein</fullName>
    </submittedName>
</protein>